<name>A0A1H9RNU2_BUTFI</name>
<dbReference type="Proteomes" id="UP000182584">
    <property type="component" value="Unassembled WGS sequence"/>
</dbReference>
<evidence type="ECO:0000313" key="4">
    <source>
        <dbReference type="EMBL" id="SER73743.1"/>
    </source>
</evidence>
<reference evidence="4 5" key="1">
    <citation type="submission" date="2016-10" db="EMBL/GenBank/DDBJ databases">
        <authorList>
            <person name="de Groot N.N."/>
        </authorList>
    </citation>
    <scope>NUCLEOTIDE SEQUENCE [LARGE SCALE GENOMIC DNA]</scope>
    <source>
        <strain evidence="4 5">AR40</strain>
    </source>
</reference>
<dbReference type="InterPro" id="IPR013783">
    <property type="entry name" value="Ig-like_fold"/>
</dbReference>
<sequence length="804" mass="89481">MKKWTRANFQPNLPLEGDKKVTASAEHIELSMRAAAEGMVLLKNEKDILPLAKGTRVALFGKGTFDYVKGGGGSGDVYTKYVRNIYEGFKALGVDVFEPLCEYYKKDVDSQYQKGAAPGMTVEPELPDDLLTSAGFYTDTAIISISRFSGEGWDRSDVEYNGEYNPWETEVSMPKTAGRIFPKGDFYLTDAEQEMISKVSGRFTKTIVVLNVGGIVDTKWIKCDDKIGAALLAWQGGMEGGLAAARILMGIDNPSGKLPDSFAIDIEDYPSTEGFHESVDYVDYTEDIYVGYRYFETIKGAKERVVYPFGYGLSYTSFDKELIKVVEEDDGFTFRIRVTNTGKLAGKEVAAIYMSAPMGQLQKPSRVLVAFEKTRLLEAGDAQVMELYVSRYQLSSYDDLGKIEESSYVIEKGEYSFFLGSSVEDAFETEYKFVAPEDIVYKKLSRKLAPVSLKKRLLADGSYEDLPTGPDADINECIFEKMVPGTEEAVVPADRGREPYLLMDPYKTKDTKPLIDVYEGKISIEDFIAQLSDDDLIDLLGGQPNRGVANTWGMGNKPEYGVPNVMTADGPAGVRINPDCGVVTTAWPCATLLASTWNKELLYKVGEAGGKELKENNLQIWLTPAVNIHRSPLCGRNFEYYSEDPYLAGKLASSLVKGIQSLGVAASVKHFAANNKETNRKHSDSRVSERALREIYLKAFEIIVKEADPWTIMSAYNAVNGQRASESKDLLTGILRDEWGFKGMVTSDWWNRAEQYKEILAGNDVKMANGYPDRVRKAMEMGAIHRSDLEICAKRVLMMILKLD</sequence>
<dbReference type="GO" id="GO:0004553">
    <property type="term" value="F:hydrolase activity, hydrolyzing O-glycosyl compounds"/>
    <property type="evidence" value="ECO:0007669"/>
    <property type="project" value="InterPro"/>
</dbReference>
<dbReference type="OrthoDB" id="98455at2"/>
<feature type="domain" description="Fibronectin type III-like" evidence="3">
    <location>
        <begin position="348"/>
        <end position="423"/>
    </location>
</feature>
<dbReference type="PRINTS" id="PR00133">
    <property type="entry name" value="GLHYDRLASE3"/>
</dbReference>
<organism evidence="4 5">
    <name type="scientific">Butyrivibrio fibrisolvens</name>
    <dbReference type="NCBI Taxonomy" id="831"/>
    <lineage>
        <taxon>Bacteria</taxon>
        <taxon>Bacillati</taxon>
        <taxon>Bacillota</taxon>
        <taxon>Clostridia</taxon>
        <taxon>Lachnospirales</taxon>
        <taxon>Lachnospiraceae</taxon>
        <taxon>Butyrivibrio</taxon>
    </lineage>
</organism>
<dbReference type="InterPro" id="IPR001764">
    <property type="entry name" value="Glyco_hydro_3_N"/>
</dbReference>
<dbReference type="PANTHER" id="PTHR42715">
    <property type="entry name" value="BETA-GLUCOSIDASE"/>
    <property type="match status" value="1"/>
</dbReference>
<proteinExistence type="inferred from homology"/>
<dbReference type="SUPFAM" id="SSF52279">
    <property type="entry name" value="Beta-D-glucan exohydrolase, C-terminal domain"/>
    <property type="match status" value="1"/>
</dbReference>
<dbReference type="InterPro" id="IPR036962">
    <property type="entry name" value="Glyco_hydro_3_N_sf"/>
</dbReference>
<dbReference type="InterPro" id="IPR050288">
    <property type="entry name" value="Cellulose_deg_GH3"/>
</dbReference>
<dbReference type="InterPro" id="IPR036881">
    <property type="entry name" value="Glyco_hydro_3_C_sf"/>
</dbReference>
<comment type="similarity">
    <text evidence="1">Belongs to the glycosyl hydrolase 3 family.</text>
</comment>
<evidence type="ECO:0000313" key="5">
    <source>
        <dbReference type="Proteomes" id="UP000182584"/>
    </source>
</evidence>
<dbReference type="RefSeq" id="WP_074755807.1">
    <property type="nucleotide sequence ID" value="NZ_FOGJ01000010.1"/>
</dbReference>
<dbReference type="Gene3D" id="2.60.40.10">
    <property type="entry name" value="Immunoglobulins"/>
    <property type="match status" value="1"/>
</dbReference>
<dbReference type="SUPFAM" id="SSF51445">
    <property type="entry name" value="(Trans)glycosidases"/>
    <property type="match status" value="1"/>
</dbReference>
<evidence type="ECO:0000256" key="1">
    <source>
        <dbReference type="ARBA" id="ARBA00005336"/>
    </source>
</evidence>
<protein>
    <submittedName>
        <fullName evidence="4">Beta-glucosidase</fullName>
    </submittedName>
</protein>
<accession>A0A1H9RNU2</accession>
<dbReference type="InterPro" id="IPR002772">
    <property type="entry name" value="Glyco_hydro_3_C"/>
</dbReference>
<dbReference type="Gene3D" id="3.40.50.1700">
    <property type="entry name" value="Glycoside hydrolase family 3 C-terminal domain"/>
    <property type="match status" value="1"/>
</dbReference>
<dbReference type="GO" id="GO:0005975">
    <property type="term" value="P:carbohydrate metabolic process"/>
    <property type="evidence" value="ECO:0007669"/>
    <property type="project" value="InterPro"/>
</dbReference>
<dbReference type="Pfam" id="PF00933">
    <property type="entry name" value="Glyco_hydro_3"/>
    <property type="match status" value="1"/>
</dbReference>
<dbReference type="SMART" id="SM01217">
    <property type="entry name" value="Fn3_like"/>
    <property type="match status" value="1"/>
</dbReference>
<dbReference type="Pfam" id="PF01915">
    <property type="entry name" value="Glyco_hydro_3_C"/>
    <property type="match status" value="1"/>
</dbReference>
<dbReference type="InterPro" id="IPR026891">
    <property type="entry name" value="Fn3-like"/>
</dbReference>
<dbReference type="Gene3D" id="3.20.20.300">
    <property type="entry name" value="Glycoside hydrolase, family 3, N-terminal domain"/>
    <property type="match status" value="1"/>
</dbReference>
<dbReference type="PANTHER" id="PTHR42715:SF10">
    <property type="entry name" value="BETA-GLUCOSIDASE"/>
    <property type="match status" value="1"/>
</dbReference>
<evidence type="ECO:0000256" key="2">
    <source>
        <dbReference type="ARBA" id="ARBA00022801"/>
    </source>
</evidence>
<dbReference type="EMBL" id="FOGJ01000010">
    <property type="protein sequence ID" value="SER73743.1"/>
    <property type="molecule type" value="Genomic_DNA"/>
</dbReference>
<keyword evidence="2" id="KW-0378">Hydrolase</keyword>
<dbReference type="InterPro" id="IPR017853">
    <property type="entry name" value="GH"/>
</dbReference>
<evidence type="ECO:0000259" key="3">
    <source>
        <dbReference type="SMART" id="SM01217"/>
    </source>
</evidence>
<dbReference type="AlphaFoldDB" id="A0A1H9RNU2"/>
<dbReference type="Pfam" id="PF14310">
    <property type="entry name" value="Fn3-like"/>
    <property type="match status" value="1"/>
</dbReference>
<gene>
    <name evidence="4" type="ORF">SAMN04487884_11028</name>
</gene>